<name>A0AAV2T4W5_CALDB</name>
<gene>
    <name evidence="5" type="ORF">CDAUBV1_LOCUS5358</name>
</gene>
<dbReference type="Pfam" id="PF07992">
    <property type="entry name" value="Pyr_redox_2"/>
    <property type="match status" value="2"/>
</dbReference>
<feature type="domain" description="FAD/NAD(P)-binding" evidence="4">
    <location>
        <begin position="372"/>
        <end position="469"/>
    </location>
</feature>
<dbReference type="InterPro" id="IPR036188">
    <property type="entry name" value="FAD/NAD-bd_sf"/>
</dbReference>
<accession>A0AAV2T4W5</accession>
<dbReference type="GO" id="GO:0016491">
    <property type="term" value="F:oxidoreductase activity"/>
    <property type="evidence" value="ECO:0007669"/>
    <property type="project" value="InterPro"/>
</dbReference>
<evidence type="ECO:0000256" key="1">
    <source>
        <dbReference type="ARBA" id="ARBA00001974"/>
    </source>
</evidence>
<evidence type="ECO:0000256" key="2">
    <source>
        <dbReference type="ARBA" id="ARBA00022630"/>
    </source>
</evidence>
<organism evidence="5 6">
    <name type="scientific">Calicophoron daubneyi</name>
    <name type="common">Rumen fluke</name>
    <name type="synonym">Paramphistomum daubneyi</name>
    <dbReference type="NCBI Taxonomy" id="300641"/>
    <lineage>
        <taxon>Eukaryota</taxon>
        <taxon>Metazoa</taxon>
        <taxon>Spiralia</taxon>
        <taxon>Lophotrochozoa</taxon>
        <taxon>Platyhelminthes</taxon>
        <taxon>Trematoda</taxon>
        <taxon>Digenea</taxon>
        <taxon>Plagiorchiida</taxon>
        <taxon>Pronocephalata</taxon>
        <taxon>Paramphistomoidea</taxon>
        <taxon>Paramphistomidae</taxon>
        <taxon>Calicophoron</taxon>
    </lineage>
</organism>
<reference evidence="5" key="1">
    <citation type="submission" date="2024-06" db="EMBL/GenBank/DDBJ databases">
        <authorList>
            <person name="Liu X."/>
            <person name="Lenzi L."/>
            <person name="Haldenby T S."/>
            <person name="Uol C."/>
        </authorList>
    </citation>
    <scope>NUCLEOTIDE SEQUENCE</scope>
</reference>
<keyword evidence="2" id="KW-0285">Flavoprotein</keyword>
<protein>
    <recommendedName>
        <fullName evidence="4">FAD/NAD(P)-binding domain-containing protein</fullName>
    </recommendedName>
</protein>
<dbReference type="PANTHER" id="PTHR43429">
    <property type="entry name" value="PYRIDINE NUCLEOTIDE-DISULFIDE OXIDOREDUCTASE DOMAIN-CONTAINING"/>
    <property type="match status" value="1"/>
</dbReference>
<evidence type="ECO:0000313" key="5">
    <source>
        <dbReference type="EMBL" id="CAL5132507.1"/>
    </source>
</evidence>
<dbReference type="Proteomes" id="UP001497525">
    <property type="component" value="Unassembled WGS sequence"/>
</dbReference>
<evidence type="ECO:0000259" key="4">
    <source>
        <dbReference type="Pfam" id="PF07992"/>
    </source>
</evidence>
<dbReference type="PANTHER" id="PTHR43429:SF2">
    <property type="entry name" value="PYRIDINE NUCLEOTIDE-DISULFIDE OXIDOREDUCTASE DOMAIN-CONTAINING PROTEIN 1"/>
    <property type="match status" value="1"/>
</dbReference>
<proteinExistence type="predicted"/>
<evidence type="ECO:0000256" key="3">
    <source>
        <dbReference type="ARBA" id="ARBA00022827"/>
    </source>
</evidence>
<dbReference type="InterPro" id="IPR050260">
    <property type="entry name" value="FAD-bd_OxRdtase"/>
</dbReference>
<sequence>MFSSNIQTPVMSESCCAPFPEEQCEFFDFVIVGGGIAGVVCAETLCELISPSRYAGAVRATQSGKAELTVAIVSATNTVKTTVNLHRITNMIESFDVTETAGSTWSETWPGILTVLYDTVEKIDPPNHLVYLHGRGSSRPLRYGRLCLTTGGAPRLIDPKHPRVVALRDTESLEAFQSKLRGTRRLMLVGNGGIATEIAHEVRGCQLIWAIKDASISAPFVDPAAAKFLLAAREMSRAQNSTEMRPTQLGDEPGPVQIRRMRYVISDGKEQGGHTLPGDAEGRLLLVPDKDHESRGNRLSGGTIGAALGPDWAHGRVLRGQLSNEASDLPLKVVYKVMVKRLVEPSEFRTSGLVEINPFTDQPPIADDWPVYVELTNGEVYGCDLIVSAVGVEASFEPNRVSEASTRSHFFGVPFEFAAPRQGGGLLVDEQMQTSVKDVYAAGDCAYANWTWAPHWFQMRLWNQARQMAFQAAKAMYGHTKGEGDVPLDFSFDLFTHVTYFFGFKVVLIGLYNGQGLDLTSPDCYLLMRVTPGKEYIKCVMRSGRMQGALLIGETDLEEVLENLIVNQLDLTDLEDSLLDPNIDLTDYFD</sequence>
<comment type="caution">
    <text evidence="5">The sequence shown here is derived from an EMBL/GenBank/DDBJ whole genome shotgun (WGS) entry which is preliminary data.</text>
</comment>
<dbReference type="AlphaFoldDB" id="A0AAV2T4W5"/>
<keyword evidence="3" id="KW-0274">FAD</keyword>
<dbReference type="Gene3D" id="3.50.50.60">
    <property type="entry name" value="FAD/NAD(P)-binding domain"/>
    <property type="match status" value="3"/>
</dbReference>
<dbReference type="PRINTS" id="PR00368">
    <property type="entry name" value="FADPNR"/>
</dbReference>
<dbReference type="InterPro" id="IPR023753">
    <property type="entry name" value="FAD/NAD-binding_dom"/>
</dbReference>
<dbReference type="EMBL" id="CAXLJL010000125">
    <property type="protein sequence ID" value="CAL5132507.1"/>
    <property type="molecule type" value="Genomic_DNA"/>
</dbReference>
<comment type="cofactor">
    <cofactor evidence="1">
        <name>FAD</name>
        <dbReference type="ChEBI" id="CHEBI:57692"/>
    </cofactor>
</comment>
<feature type="domain" description="FAD/NAD(P)-binding" evidence="4">
    <location>
        <begin position="27"/>
        <end position="234"/>
    </location>
</feature>
<evidence type="ECO:0000313" key="6">
    <source>
        <dbReference type="Proteomes" id="UP001497525"/>
    </source>
</evidence>
<dbReference type="SUPFAM" id="SSF51905">
    <property type="entry name" value="FAD/NAD(P)-binding domain"/>
    <property type="match status" value="1"/>
</dbReference>